<comment type="similarity">
    <text evidence="1">Belongs to the small GTPase superfamily. Rab family.</text>
</comment>
<proteinExistence type="inferred from homology"/>
<dbReference type="SMART" id="SM00176">
    <property type="entry name" value="RAN"/>
    <property type="match status" value="1"/>
</dbReference>
<dbReference type="PRINTS" id="PR00449">
    <property type="entry name" value="RASTRNSFRMNG"/>
</dbReference>
<dbReference type="GO" id="GO:0005525">
    <property type="term" value="F:GTP binding"/>
    <property type="evidence" value="ECO:0007669"/>
    <property type="project" value="InterPro"/>
</dbReference>
<evidence type="ECO:0000313" key="5">
    <source>
        <dbReference type="RefSeq" id="XP_028136051.1"/>
    </source>
</evidence>
<dbReference type="GeneID" id="114330835"/>
<dbReference type="SMART" id="SM00174">
    <property type="entry name" value="RHO"/>
    <property type="match status" value="1"/>
</dbReference>
<dbReference type="PROSITE" id="PS51421">
    <property type="entry name" value="RAS"/>
    <property type="match status" value="1"/>
</dbReference>
<evidence type="ECO:0000256" key="1">
    <source>
        <dbReference type="ARBA" id="ARBA00006270"/>
    </source>
</evidence>
<dbReference type="InterPro" id="IPR005225">
    <property type="entry name" value="Small_GTP-bd"/>
</dbReference>
<dbReference type="KEGG" id="dvv:114330835"/>
<gene>
    <name evidence="5" type="primary">LOC114330835</name>
</gene>
<dbReference type="Pfam" id="PF00071">
    <property type="entry name" value="Ras"/>
    <property type="match status" value="1"/>
</dbReference>
<dbReference type="PANTHER" id="PTHR47978">
    <property type="match status" value="1"/>
</dbReference>
<dbReference type="EnsemblMetazoa" id="XM_028280250.2">
    <property type="protein sequence ID" value="XP_028136051.1"/>
    <property type="gene ID" value="LOC114330835"/>
</dbReference>
<name>A0A6P7FJB5_DIAVI</name>
<reference evidence="3" key="2">
    <citation type="submission" date="2025-05" db="UniProtKB">
        <authorList>
            <consortium name="EnsemblMetazoa"/>
        </authorList>
    </citation>
    <scope>IDENTIFICATION</scope>
</reference>
<dbReference type="GO" id="GO:0003924">
    <property type="term" value="F:GTPase activity"/>
    <property type="evidence" value="ECO:0007669"/>
    <property type="project" value="InterPro"/>
</dbReference>
<dbReference type="SMART" id="SM00175">
    <property type="entry name" value="RAB"/>
    <property type="match status" value="1"/>
</dbReference>
<sequence>MSESEEDVSDKNVKIVVLGDPNVGKTSIVRRFCYDEFTRYYVQTMGADFYIKRMDLSKKKEITIRISDIGGIQLNENMLRNYLFNSNIIIIVYDITNSQSFDSVLVWLNEVRKVVENSKQIALFGNKTDLEHKRTIRSDKTQKFVIESRLLSFLVSAKTGENVNASLTNLIAKHFGIHLTRIERERQAPIVQAELSSHIEKAIGSAKIARYNHQNDVSSSACSLQ</sequence>
<dbReference type="InterPro" id="IPR027417">
    <property type="entry name" value="P-loop_NTPase"/>
</dbReference>
<dbReference type="InterPro" id="IPR001806">
    <property type="entry name" value="Small_GTPase"/>
</dbReference>
<keyword evidence="4" id="KW-1185">Reference proteome</keyword>
<dbReference type="SMART" id="SM00173">
    <property type="entry name" value="RAS"/>
    <property type="match status" value="1"/>
</dbReference>
<accession>A0A6P7FJB5</accession>
<dbReference type="NCBIfam" id="TIGR00231">
    <property type="entry name" value="small_GTP"/>
    <property type="match status" value="1"/>
</dbReference>
<dbReference type="InParanoid" id="A0A6P7FJB5"/>
<dbReference type="AlphaFoldDB" id="A0A6P7FJB5"/>
<dbReference type="RefSeq" id="XP_028136051.1">
    <property type="nucleotide sequence ID" value="XM_028280250.1"/>
</dbReference>
<organism evidence="5">
    <name type="scientific">Diabrotica virgifera virgifera</name>
    <name type="common">western corn rootworm</name>
    <dbReference type="NCBI Taxonomy" id="50390"/>
    <lineage>
        <taxon>Eukaryota</taxon>
        <taxon>Metazoa</taxon>
        <taxon>Ecdysozoa</taxon>
        <taxon>Arthropoda</taxon>
        <taxon>Hexapoda</taxon>
        <taxon>Insecta</taxon>
        <taxon>Pterygota</taxon>
        <taxon>Neoptera</taxon>
        <taxon>Endopterygota</taxon>
        <taxon>Coleoptera</taxon>
        <taxon>Polyphaga</taxon>
        <taxon>Cucujiformia</taxon>
        <taxon>Chrysomeloidea</taxon>
        <taxon>Chrysomelidae</taxon>
        <taxon>Galerucinae</taxon>
        <taxon>Diabroticina</taxon>
        <taxon>Diabroticites</taxon>
        <taxon>Diabrotica</taxon>
    </lineage>
</organism>
<dbReference type="SUPFAM" id="SSF52540">
    <property type="entry name" value="P-loop containing nucleoside triphosphate hydrolases"/>
    <property type="match status" value="1"/>
</dbReference>
<reference evidence="5" key="1">
    <citation type="submission" date="2025-04" db="UniProtKB">
        <authorList>
            <consortium name="RefSeq"/>
        </authorList>
    </citation>
    <scope>IDENTIFICATION</scope>
    <source>
        <tissue evidence="5">Whole insect</tissue>
    </source>
</reference>
<dbReference type="Proteomes" id="UP001652700">
    <property type="component" value="Unplaced"/>
</dbReference>
<evidence type="ECO:0000256" key="2">
    <source>
        <dbReference type="ARBA" id="ARBA00022741"/>
    </source>
</evidence>
<evidence type="ECO:0000313" key="3">
    <source>
        <dbReference type="EnsemblMetazoa" id="XP_028136051.1"/>
    </source>
</evidence>
<keyword evidence="2" id="KW-0547">Nucleotide-binding</keyword>
<dbReference type="OrthoDB" id="10254700at2759"/>
<dbReference type="FunFam" id="3.40.50.300:FF:001447">
    <property type="entry name" value="Ras-related protein Rab-1B"/>
    <property type="match status" value="1"/>
</dbReference>
<evidence type="ECO:0000313" key="4">
    <source>
        <dbReference type="Proteomes" id="UP001652700"/>
    </source>
</evidence>
<protein>
    <submittedName>
        <fullName evidence="5">Ras-related protein Rab-28-like</fullName>
    </submittedName>
</protein>
<dbReference type="Gene3D" id="3.40.50.300">
    <property type="entry name" value="P-loop containing nucleotide triphosphate hydrolases"/>
    <property type="match status" value="1"/>
</dbReference>
<dbReference type="PROSITE" id="PS51419">
    <property type="entry name" value="RAB"/>
    <property type="match status" value="1"/>
</dbReference>